<gene>
    <name evidence="10" type="ORF">CTEN210_07764</name>
</gene>
<dbReference type="InterPro" id="IPR017907">
    <property type="entry name" value="Znf_RING_CS"/>
</dbReference>
<comment type="caution">
    <text evidence="10">The sequence shown here is derived from an EMBL/GenBank/DDBJ whole genome shotgun (WGS) entry which is preliminary data.</text>
</comment>
<dbReference type="InterPro" id="IPR044066">
    <property type="entry name" value="TRIAD_supradom"/>
</dbReference>
<proteinExistence type="predicted"/>
<dbReference type="Proteomes" id="UP001054902">
    <property type="component" value="Unassembled WGS sequence"/>
</dbReference>
<keyword evidence="2" id="KW-0479">Metal-binding</keyword>
<dbReference type="Pfam" id="PF22191">
    <property type="entry name" value="IBR_1"/>
    <property type="match status" value="1"/>
</dbReference>
<keyword evidence="4 7" id="KW-0863">Zinc-finger</keyword>
<dbReference type="GO" id="GO:0016567">
    <property type="term" value="P:protein ubiquitination"/>
    <property type="evidence" value="ECO:0007669"/>
    <property type="project" value="InterPro"/>
</dbReference>
<dbReference type="Gene3D" id="3.30.40.10">
    <property type="entry name" value="Zinc/RING finger domain, C3HC4 (zinc finger)"/>
    <property type="match status" value="1"/>
</dbReference>
<keyword evidence="5" id="KW-0833">Ubl conjugation pathway</keyword>
<dbReference type="PROSITE" id="PS50089">
    <property type="entry name" value="ZF_RING_2"/>
    <property type="match status" value="1"/>
</dbReference>
<evidence type="ECO:0000256" key="1">
    <source>
        <dbReference type="ARBA" id="ARBA00022679"/>
    </source>
</evidence>
<evidence type="ECO:0008006" key="12">
    <source>
        <dbReference type="Google" id="ProtNLM"/>
    </source>
</evidence>
<dbReference type="InterPro" id="IPR013083">
    <property type="entry name" value="Znf_RING/FYVE/PHD"/>
</dbReference>
<evidence type="ECO:0000313" key="11">
    <source>
        <dbReference type="Proteomes" id="UP001054902"/>
    </source>
</evidence>
<dbReference type="PROSITE" id="PS00518">
    <property type="entry name" value="ZF_RING_1"/>
    <property type="match status" value="1"/>
</dbReference>
<evidence type="ECO:0000256" key="4">
    <source>
        <dbReference type="ARBA" id="ARBA00022771"/>
    </source>
</evidence>
<name>A0AAD3H601_9STRA</name>
<keyword evidence="1" id="KW-0808">Transferase</keyword>
<evidence type="ECO:0000256" key="7">
    <source>
        <dbReference type="PROSITE-ProRule" id="PRU00175"/>
    </source>
</evidence>
<organism evidence="10 11">
    <name type="scientific">Chaetoceros tenuissimus</name>
    <dbReference type="NCBI Taxonomy" id="426638"/>
    <lineage>
        <taxon>Eukaryota</taxon>
        <taxon>Sar</taxon>
        <taxon>Stramenopiles</taxon>
        <taxon>Ochrophyta</taxon>
        <taxon>Bacillariophyta</taxon>
        <taxon>Coscinodiscophyceae</taxon>
        <taxon>Chaetocerotophycidae</taxon>
        <taxon>Chaetocerotales</taxon>
        <taxon>Chaetocerotaceae</taxon>
        <taxon>Chaetoceros</taxon>
    </lineage>
</organism>
<feature type="domain" description="RING-type" evidence="8">
    <location>
        <begin position="233"/>
        <end position="284"/>
    </location>
</feature>
<feature type="domain" description="RING-type" evidence="9">
    <location>
        <begin position="229"/>
        <end position="485"/>
    </location>
</feature>
<dbReference type="PANTHER" id="PTHR11685">
    <property type="entry name" value="RBR FAMILY RING FINGER AND IBR DOMAIN-CONTAINING"/>
    <property type="match status" value="1"/>
</dbReference>
<accession>A0AAD3H601</accession>
<keyword evidence="3" id="KW-0677">Repeat</keyword>
<dbReference type="AlphaFoldDB" id="A0AAD3H601"/>
<dbReference type="GO" id="GO:0008270">
    <property type="term" value="F:zinc ion binding"/>
    <property type="evidence" value="ECO:0007669"/>
    <property type="project" value="UniProtKB-KW"/>
</dbReference>
<evidence type="ECO:0000313" key="10">
    <source>
        <dbReference type="EMBL" id="GFH51288.1"/>
    </source>
</evidence>
<reference evidence="10 11" key="1">
    <citation type="journal article" date="2021" name="Sci. Rep.">
        <title>The genome of the diatom Chaetoceros tenuissimus carries an ancient integrated fragment of an extant virus.</title>
        <authorList>
            <person name="Hongo Y."/>
            <person name="Kimura K."/>
            <person name="Takaki Y."/>
            <person name="Yoshida Y."/>
            <person name="Baba S."/>
            <person name="Kobayashi G."/>
            <person name="Nagasaki K."/>
            <person name="Hano T."/>
            <person name="Tomaru Y."/>
        </authorList>
    </citation>
    <scope>NUCLEOTIDE SEQUENCE [LARGE SCALE GENOMIC DNA]</scope>
    <source>
        <strain evidence="10 11">NIES-3715</strain>
    </source>
</reference>
<sequence length="495" mass="57806">MSKGETIIDIEENYDWQATKAIFMDDVVSEDAGKVTLNIRINLQHIIAFRILEPEVVTVAGQKEGESFTWINPRFQYLILSKIDDAPEIELSFFYMDIDPECYPTSCEIMITKFPKLWPFLEKERWSKWLKEKVSGILAEEMFSFNVCDFVAHQAMSYFETIDSNSKHGYSAILLKEESFGYYDMPWKEDNDMIKLINDVRISKEMPHSAGISHIYARHAMLKSWKKYTSFTCPICLCEEICDKAAELPCNHFYCQDCIEMYITSTLEGIKSCRRNPFVCPVPECKADMNILGVSNKEIKSCSHLLQDDQRNRILLWKKDLEFPPTYVLSLCPRSSCRANGMRKINNDPTNTIVKCEKCEACFCELCLDRIYKKDLGYDHQLKCNEAGALNLVKRYLRAKEEVKTKCDERWHWLKSYAENRETDMSLSIWVKQNANICPNCKNAIERSEGCFHMNCTECGTHFCYECGEEIFYPYYGTHHCWERPLEEMQFALFG</sequence>
<keyword evidence="11" id="KW-1185">Reference proteome</keyword>
<keyword evidence="6" id="KW-0862">Zinc</keyword>
<dbReference type="InterPro" id="IPR031127">
    <property type="entry name" value="E3_UB_ligase_RBR"/>
</dbReference>
<dbReference type="SUPFAM" id="SSF57850">
    <property type="entry name" value="RING/U-box"/>
    <property type="match status" value="2"/>
</dbReference>
<evidence type="ECO:0000259" key="8">
    <source>
        <dbReference type="PROSITE" id="PS50089"/>
    </source>
</evidence>
<evidence type="ECO:0000256" key="5">
    <source>
        <dbReference type="ARBA" id="ARBA00022786"/>
    </source>
</evidence>
<evidence type="ECO:0000259" key="9">
    <source>
        <dbReference type="PROSITE" id="PS51873"/>
    </source>
</evidence>
<protein>
    <recommendedName>
        <fullName evidence="12">RBR-type E3 ubiquitin transferase</fullName>
    </recommendedName>
</protein>
<evidence type="ECO:0000256" key="2">
    <source>
        <dbReference type="ARBA" id="ARBA00022723"/>
    </source>
</evidence>
<dbReference type="PROSITE" id="PS51873">
    <property type="entry name" value="TRIAD"/>
    <property type="match status" value="1"/>
</dbReference>
<dbReference type="EMBL" id="BLLK01000045">
    <property type="protein sequence ID" value="GFH51288.1"/>
    <property type="molecule type" value="Genomic_DNA"/>
</dbReference>
<evidence type="ECO:0000256" key="6">
    <source>
        <dbReference type="ARBA" id="ARBA00022833"/>
    </source>
</evidence>
<dbReference type="GO" id="GO:0004842">
    <property type="term" value="F:ubiquitin-protein transferase activity"/>
    <property type="evidence" value="ECO:0007669"/>
    <property type="project" value="InterPro"/>
</dbReference>
<evidence type="ECO:0000256" key="3">
    <source>
        <dbReference type="ARBA" id="ARBA00022737"/>
    </source>
</evidence>
<dbReference type="Gene3D" id="1.20.120.1750">
    <property type="match status" value="1"/>
</dbReference>
<dbReference type="InterPro" id="IPR001841">
    <property type="entry name" value="Znf_RING"/>
</dbReference>